<evidence type="ECO:0000256" key="1">
    <source>
        <dbReference type="PROSITE-ProRule" id="PRU00339"/>
    </source>
</evidence>
<proteinExistence type="predicted"/>
<keyword evidence="2" id="KW-0175">Coiled coil</keyword>
<dbReference type="RefSeq" id="WP_163636089.1">
    <property type="nucleotide sequence ID" value="NZ_JAAAMI010000008.1"/>
</dbReference>
<keyword evidence="4" id="KW-1185">Reference proteome</keyword>
<sequence length="578" mass="67234">MNLSFEEQLQHANVLLQENDLEKSIEIYLEALQLARNDQERIHLYSVLGRLYQKMKNPKEALTAFEKALSFCNEEICNLVEKASLLNNLAAIYVDWDRAKAIENYKAASEIFSNQIEEGKVEFMPHLANTQLAMAEVYNRKNDYYFAKKHYKEALKYYERLAENIYQGLRASAHYQLGNIYTEEFYEFDAKMQYLKALALYESLVNAGEKSVRPHLAAVLNNLGVTFNAMGEPEKALEYYDKALAEYQILAKEAFDVFQPYVAATRNSMGIVHAELKQLEYAIDFISKAVEIYNDLADARPQEFTHYLATGLHNLGLFHFELKQMQKAAEYFHQALELRKRLSAAQPENFDPDYCATALNLVELYQAELEEKVDLEYRAKALALLKEVETRLGQDEDHRPVIKNMKGDYVFYTTYFNTVDEEQLDMNQAYGRIKNLNQEIDSTIDAMEKLVFQEEIWSLLSSKFQQYPHNERLQKELAIAYSNLGWLYLRTKQFDQAMEVLQNAPRLPNPLWSLKCNLAHAYLLKDEWEKAQTLYAELRNRVNDEGKSFQEIILNDLNVLASDGIHHPNFIQIKSLFS</sequence>
<evidence type="ECO:0000313" key="3">
    <source>
        <dbReference type="EMBL" id="NDV44666.1"/>
    </source>
</evidence>
<dbReference type="PANTHER" id="PTHR19959">
    <property type="entry name" value="KINESIN LIGHT CHAIN"/>
    <property type="match status" value="1"/>
</dbReference>
<evidence type="ECO:0000256" key="2">
    <source>
        <dbReference type="SAM" id="Coils"/>
    </source>
</evidence>
<feature type="repeat" description="TPR" evidence="1">
    <location>
        <begin position="42"/>
        <end position="75"/>
    </location>
</feature>
<dbReference type="Pfam" id="PF00515">
    <property type="entry name" value="TPR_1"/>
    <property type="match status" value="1"/>
</dbReference>
<dbReference type="SUPFAM" id="SSF81901">
    <property type="entry name" value="HCP-like"/>
    <property type="match status" value="1"/>
</dbReference>
<dbReference type="Pfam" id="PF13374">
    <property type="entry name" value="TPR_10"/>
    <property type="match status" value="1"/>
</dbReference>
<dbReference type="SMART" id="SM00028">
    <property type="entry name" value="TPR"/>
    <property type="match status" value="10"/>
</dbReference>
<dbReference type="AlphaFoldDB" id="A0A6I5KUW1"/>
<evidence type="ECO:0000313" key="4">
    <source>
        <dbReference type="Proteomes" id="UP000468707"/>
    </source>
</evidence>
<keyword evidence="1" id="KW-0802">TPR repeat</keyword>
<accession>A0A6I5KUW1</accession>
<dbReference type="Pfam" id="PF13181">
    <property type="entry name" value="TPR_8"/>
    <property type="match status" value="1"/>
</dbReference>
<dbReference type="Proteomes" id="UP000468707">
    <property type="component" value="Unassembled WGS sequence"/>
</dbReference>
<dbReference type="EMBL" id="JAAAMI010000008">
    <property type="protein sequence ID" value="NDV44666.1"/>
    <property type="molecule type" value="Genomic_DNA"/>
</dbReference>
<dbReference type="InterPro" id="IPR019734">
    <property type="entry name" value="TPR_rpt"/>
</dbReference>
<dbReference type="PANTHER" id="PTHR19959:SF119">
    <property type="entry name" value="FUNGAL LIPASE-LIKE DOMAIN-CONTAINING PROTEIN"/>
    <property type="match status" value="1"/>
</dbReference>
<dbReference type="SUPFAM" id="SSF48452">
    <property type="entry name" value="TPR-like"/>
    <property type="match status" value="2"/>
</dbReference>
<organism evidence="3 4">
    <name type="scientific">Flagellimonas sediminis</name>
    <dbReference type="NCBI Taxonomy" id="2696468"/>
    <lineage>
        <taxon>Bacteria</taxon>
        <taxon>Pseudomonadati</taxon>
        <taxon>Bacteroidota</taxon>
        <taxon>Flavobacteriia</taxon>
        <taxon>Flavobacteriales</taxon>
        <taxon>Flavobacteriaceae</taxon>
        <taxon>Flagellimonas</taxon>
    </lineage>
</organism>
<name>A0A6I5KUW1_9FLAO</name>
<feature type="repeat" description="TPR" evidence="1">
    <location>
        <begin position="309"/>
        <end position="342"/>
    </location>
</feature>
<comment type="caution">
    <text evidence="3">The sequence shown here is derived from an EMBL/GenBank/DDBJ whole genome shotgun (WGS) entry which is preliminary data.</text>
</comment>
<reference evidence="3 4" key="1">
    <citation type="submission" date="2020-01" db="EMBL/GenBank/DDBJ databases">
        <title>Muricauda sediminis sp.nov. 40Bstr401.</title>
        <authorList>
            <person name="Xue Z."/>
            <person name="Zhu S."/>
            <person name="Ren N."/>
            <person name="Chen T."/>
            <person name="Chen X."/>
            <person name="Chen J."/>
            <person name="Yang J."/>
        </authorList>
    </citation>
    <scope>NUCLEOTIDE SEQUENCE [LARGE SCALE GENOMIC DNA]</scope>
    <source>
        <strain evidence="3 4">40Bstr401</strain>
    </source>
</reference>
<dbReference type="PROSITE" id="PS50005">
    <property type="entry name" value="TPR"/>
    <property type="match status" value="4"/>
</dbReference>
<feature type="coiled-coil region" evidence="2">
    <location>
        <begin position="419"/>
        <end position="453"/>
    </location>
</feature>
<gene>
    <name evidence="3" type="ORF">GTK07_15155</name>
</gene>
<protein>
    <submittedName>
        <fullName evidence="3">Tetratricopeptide repeat protein</fullName>
    </submittedName>
</protein>
<dbReference type="Pfam" id="PF13424">
    <property type="entry name" value="TPR_12"/>
    <property type="match status" value="1"/>
</dbReference>
<feature type="repeat" description="TPR" evidence="1">
    <location>
        <begin position="478"/>
        <end position="511"/>
    </location>
</feature>
<dbReference type="InterPro" id="IPR011990">
    <property type="entry name" value="TPR-like_helical_dom_sf"/>
</dbReference>
<feature type="repeat" description="TPR" evidence="1">
    <location>
        <begin position="217"/>
        <end position="250"/>
    </location>
</feature>
<dbReference type="Gene3D" id="1.25.40.10">
    <property type="entry name" value="Tetratricopeptide repeat domain"/>
    <property type="match status" value="4"/>
</dbReference>